<feature type="signal peptide" evidence="1">
    <location>
        <begin position="1"/>
        <end position="20"/>
    </location>
</feature>
<evidence type="ECO:0000313" key="2">
    <source>
        <dbReference type="EMBL" id="KAH7146934.1"/>
    </source>
</evidence>
<feature type="chain" id="PRO_5040141893" evidence="1">
    <location>
        <begin position="21"/>
        <end position="114"/>
    </location>
</feature>
<name>A0A9P9EX72_9HYPO</name>
<evidence type="ECO:0000256" key="1">
    <source>
        <dbReference type="SAM" id="SignalP"/>
    </source>
</evidence>
<dbReference type="AlphaFoldDB" id="A0A9P9EX72"/>
<organism evidence="2 3">
    <name type="scientific">Dactylonectria estremocensis</name>
    <dbReference type="NCBI Taxonomy" id="1079267"/>
    <lineage>
        <taxon>Eukaryota</taxon>
        <taxon>Fungi</taxon>
        <taxon>Dikarya</taxon>
        <taxon>Ascomycota</taxon>
        <taxon>Pezizomycotina</taxon>
        <taxon>Sordariomycetes</taxon>
        <taxon>Hypocreomycetidae</taxon>
        <taxon>Hypocreales</taxon>
        <taxon>Nectriaceae</taxon>
        <taxon>Dactylonectria</taxon>
    </lineage>
</organism>
<reference evidence="2" key="1">
    <citation type="journal article" date="2021" name="Nat. Commun.">
        <title>Genetic determinants of endophytism in the Arabidopsis root mycobiome.</title>
        <authorList>
            <person name="Mesny F."/>
            <person name="Miyauchi S."/>
            <person name="Thiergart T."/>
            <person name="Pickel B."/>
            <person name="Atanasova L."/>
            <person name="Karlsson M."/>
            <person name="Huettel B."/>
            <person name="Barry K.W."/>
            <person name="Haridas S."/>
            <person name="Chen C."/>
            <person name="Bauer D."/>
            <person name="Andreopoulos W."/>
            <person name="Pangilinan J."/>
            <person name="LaButti K."/>
            <person name="Riley R."/>
            <person name="Lipzen A."/>
            <person name="Clum A."/>
            <person name="Drula E."/>
            <person name="Henrissat B."/>
            <person name="Kohler A."/>
            <person name="Grigoriev I.V."/>
            <person name="Martin F.M."/>
            <person name="Hacquard S."/>
        </authorList>
    </citation>
    <scope>NUCLEOTIDE SEQUENCE</scope>
    <source>
        <strain evidence="2">MPI-CAGE-AT-0021</strain>
    </source>
</reference>
<sequence length="114" mass="11769">MKLSPILIFASLALAAATPAQDLADDLSPREALPTEPVARQCESGCSCRRGLPAGIYCGNCVVSAGGGAATRAIQRGRMETHLYQCDSAGGCYSYGPANVCGTQRAWCQSGEAV</sequence>
<proteinExistence type="predicted"/>
<accession>A0A9P9EX72</accession>
<keyword evidence="1" id="KW-0732">Signal</keyword>
<evidence type="ECO:0000313" key="3">
    <source>
        <dbReference type="Proteomes" id="UP000717696"/>
    </source>
</evidence>
<dbReference type="EMBL" id="JAGMUU010000008">
    <property type="protein sequence ID" value="KAH7146934.1"/>
    <property type="molecule type" value="Genomic_DNA"/>
</dbReference>
<protein>
    <submittedName>
        <fullName evidence="2">Uncharacterized protein</fullName>
    </submittedName>
</protein>
<gene>
    <name evidence="2" type="ORF">B0J13DRAFT_441652</name>
</gene>
<dbReference type="Proteomes" id="UP000717696">
    <property type="component" value="Unassembled WGS sequence"/>
</dbReference>
<keyword evidence="3" id="KW-1185">Reference proteome</keyword>
<comment type="caution">
    <text evidence="2">The sequence shown here is derived from an EMBL/GenBank/DDBJ whole genome shotgun (WGS) entry which is preliminary data.</text>
</comment>
<dbReference type="OrthoDB" id="5394791at2759"/>